<dbReference type="InterPro" id="IPR055411">
    <property type="entry name" value="LRR_FXL15/At3g58940/PEG3-like"/>
</dbReference>
<gene>
    <name evidence="3" type="primary">LOC110783999</name>
</gene>
<dbReference type="KEGG" id="soe:110783999"/>
<dbReference type="SUPFAM" id="SSF52047">
    <property type="entry name" value="RNI-like"/>
    <property type="match status" value="1"/>
</dbReference>
<dbReference type="GeneID" id="110783999"/>
<dbReference type="InterPro" id="IPR001810">
    <property type="entry name" value="F-box_dom"/>
</dbReference>
<dbReference type="InterPro" id="IPR050232">
    <property type="entry name" value="FBL13/AtMIF1-like"/>
</dbReference>
<dbReference type="Pfam" id="PF08387">
    <property type="entry name" value="FBD"/>
    <property type="match status" value="1"/>
</dbReference>
<dbReference type="Pfam" id="PF24758">
    <property type="entry name" value="LRR_At5g56370"/>
    <property type="match status" value="1"/>
</dbReference>
<dbReference type="InterPro" id="IPR032675">
    <property type="entry name" value="LRR_dom_sf"/>
</dbReference>
<evidence type="ECO:0000259" key="1">
    <source>
        <dbReference type="PROSITE" id="PS50181"/>
    </source>
</evidence>
<accession>A0A9R0JRB7</accession>
<dbReference type="InterPro" id="IPR006566">
    <property type="entry name" value="FBD"/>
</dbReference>
<dbReference type="Pfam" id="PF00646">
    <property type="entry name" value="F-box"/>
    <property type="match status" value="1"/>
</dbReference>
<dbReference type="PANTHER" id="PTHR31900:SF31">
    <property type="entry name" value="F-BOX_LRR-REPEAT PROTEIN 13-LIKE"/>
    <property type="match status" value="1"/>
</dbReference>
<reference evidence="3" key="2">
    <citation type="submission" date="2025-08" db="UniProtKB">
        <authorList>
            <consortium name="RefSeq"/>
        </authorList>
    </citation>
    <scope>IDENTIFICATION</scope>
    <source>
        <tissue evidence="3">Leaf</tissue>
    </source>
</reference>
<name>A0A9R0JRB7_SPIOL</name>
<dbReference type="Gene3D" id="1.20.1280.50">
    <property type="match status" value="1"/>
</dbReference>
<dbReference type="SUPFAM" id="SSF81383">
    <property type="entry name" value="F-box domain"/>
    <property type="match status" value="1"/>
</dbReference>
<feature type="domain" description="F-box" evidence="1">
    <location>
        <begin position="10"/>
        <end position="64"/>
    </location>
</feature>
<dbReference type="InterPro" id="IPR036047">
    <property type="entry name" value="F-box-like_dom_sf"/>
</dbReference>
<dbReference type="InterPro" id="IPR053781">
    <property type="entry name" value="F-box_AtFBL13-like"/>
</dbReference>
<keyword evidence="2" id="KW-1185">Reference proteome</keyword>
<dbReference type="Gene3D" id="3.80.10.10">
    <property type="entry name" value="Ribonuclease Inhibitor"/>
    <property type="match status" value="1"/>
</dbReference>
<dbReference type="CDD" id="cd22160">
    <property type="entry name" value="F-box_AtFBL13-like"/>
    <property type="match status" value="1"/>
</dbReference>
<dbReference type="Proteomes" id="UP000813463">
    <property type="component" value="Chromosome 1"/>
</dbReference>
<evidence type="ECO:0000313" key="3">
    <source>
        <dbReference type="RefSeq" id="XP_021844104.2"/>
    </source>
</evidence>
<sequence>MAGTKKEEDKDRLSSLPDAMLTEIISLLQMDSAARTSVLSHRWRYLWTGVNRFELEYNRDYQKISIVVGDILEQLTTSKLRVFKLQLGTLEYFCEPGLAESCFHEVCRRNVEKLIIGSGTYEDVFLVVPAIVFKTQSLVSLELDGDLMFELNFEIQLPNLKNLSLSNLSKVYPWLETLFRSCPLLEDLDLFFDLSGNSSCLNIFTPNLKWLKIQMHCYNQTQRTKIFIDAPKLAYLSIDDCISCYYFVQNPTKLLDAYLDLTSELSFGEDPLSMGGREDYLHQMSKLVGGMCNIRQLYLRVERETNIYRYLNPGNQPIFANLTGFRTGLDDIGIIGWKNLLLCMKNFPNLKQLEVTLKMGNDVPMVNMEWCAPDLVPDCLVRKLEIIEIRGINMTDDELKLLSYLLSNALVLKELRLYLPHVWSFGNSQPRNGSSFCRSLSRLPRGSSTCEIMFQGRCVEPDRKYDGAGVCTVLLVHWCSNDMQ</sequence>
<evidence type="ECO:0000313" key="2">
    <source>
        <dbReference type="Proteomes" id="UP000813463"/>
    </source>
</evidence>
<dbReference type="PROSITE" id="PS50181">
    <property type="entry name" value="FBOX"/>
    <property type="match status" value="1"/>
</dbReference>
<organism evidence="2 3">
    <name type="scientific">Spinacia oleracea</name>
    <name type="common">Spinach</name>
    <dbReference type="NCBI Taxonomy" id="3562"/>
    <lineage>
        <taxon>Eukaryota</taxon>
        <taxon>Viridiplantae</taxon>
        <taxon>Streptophyta</taxon>
        <taxon>Embryophyta</taxon>
        <taxon>Tracheophyta</taxon>
        <taxon>Spermatophyta</taxon>
        <taxon>Magnoliopsida</taxon>
        <taxon>eudicotyledons</taxon>
        <taxon>Gunneridae</taxon>
        <taxon>Pentapetalae</taxon>
        <taxon>Caryophyllales</taxon>
        <taxon>Chenopodiaceae</taxon>
        <taxon>Chenopodioideae</taxon>
        <taxon>Anserineae</taxon>
        <taxon>Spinacia</taxon>
    </lineage>
</organism>
<protein>
    <submittedName>
        <fullName evidence="3">F-box/FBD/LRR-repeat protein At5g22660-like</fullName>
    </submittedName>
</protein>
<proteinExistence type="predicted"/>
<dbReference type="PANTHER" id="PTHR31900">
    <property type="entry name" value="F-BOX/RNI SUPERFAMILY PROTEIN-RELATED"/>
    <property type="match status" value="1"/>
</dbReference>
<dbReference type="RefSeq" id="XP_021844104.2">
    <property type="nucleotide sequence ID" value="XM_021988412.2"/>
</dbReference>
<dbReference type="AlphaFoldDB" id="A0A9R0JRB7"/>
<dbReference type="SMART" id="SM00579">
    <property type="entry name" value="FBD"/>
    <property type="match status" value="1"/>
</dbReference>
<reference evidence="2" key="1">
    <citation type="journal article" date="2021" name="Nat. Commun.">
        <title>Genomic analyses provide insights into spinach domestication and the genetic basis of agronomic traits.</title>
        <authorList>
            <person name="Cai X."/>
            <person name="Sun X."/>
            <person name="Xu C."/>
            <person name="Sun H."/>
            <person name="Wang X."/>
            <person name="Ge C."/>
            <person name="Zhang Z."/>
            <person name="Wang Q."/>
            <person name="Fei Z."/>
            <person name="Jiao C."/>
            <person name="Wang Q."/>
        </authorList>
    </citation>
    <scope>NUCLEOTIDE SEQUENCE [LARGE SCALE GENOMIC DNA]</scope>
    <source>
        <strain evidence="2">cv. Varoflay</strain>
    </source>
</reference>